<dbReference type="Proteomes" id="UP000515819">
    <property type="component" value="Chromosome"/>
</dbReference>
<name>A0A7G9FM00_9FIRM</name>
<dbReference type="AlphaFoldDB" id="A0A7G9FM00"/>
<dbReference type="RefSeq" id="WP_181985651.1">
    <property type="nucleotide sequence ID" value="NZ_CP060632.1"/>
</dbReference>
<accession>A0A7G9FM00</accession>
<reference evidence="1 2" key="1">
    <citation type="submission" date="2020-08" db="EMBL/GenBank/DDBJ databases">
        <authorList>
            <person name="Liu C."/>
            <person name="Sun Q."/>
        </authorList>
    </citation>
    <scope>NUCLEOTIDE SEQUENCE [LARGE SCALE GENOMIC DNA]</scope>
    <source>
        <strain evidence="1 2">NSJ-4</strain>
    </source>
</reference>
<evidence type="ECO:0000313" key="2">
    <source>
        <dbReference type="Proteomes" id="UP000515819"/>
    </source>
</evidence>
<evidence type="ECO:0000313" key="1">
    <source>
        <dbReference type="EMBL" id="QNL99581.1"/>
    </source>
</evidence>
<keyword evidence="2" id="KW-1185">Reference proteome</keyword>
<protein>
    <submittedName>
        <fullName evidence="1">Uncharacterized protein</fullName>
    </submittedName>
</protein>
<dbReference type="KEGG" id="wcp:H9Q76_12860"/>
<sequence length="56" mass="6897">MNVIEAILFMMYREINRYMKLASYRKNYPKYQTGKKEGKNFFWRFGISGRFLFSII</sequence>
<organism evidence="1 2">
    <name type="scientific">Wujia chipingensis</name>
    <dbReference type="NCBI Taxonomy" id="2763670"/>
    <lineage>
        <taxon>Bacteria</taxon>
        <taxon>Bacillati</taxon>
        <taxon>Bacillota</taxon>
        <taxon>Clostridia</taxon>
        <taxon>Lachnospirales</taxon>
        <taxon>Lachnospiraceae</taxon>
        <taxon>Wujia</taxon>
    </lineage>
</organism>
<dbReference type="EMBL" id="CP060632">
    <property type="protein sequence ID" value="QNL99581.1"/>
    <property type="molecule type" value="Genomic_DNA"/>
</dbReference>
<gene>
    <name evidence="1" type="ORF">H9Q76_12860</name>
</gene>
<proteinExistence type="predicted"/>